<name>A0A0A8Z7X5_ARUDO</name>
<dbReference type="AlphaFoldDB" id="A0A0A8Z7X5"/>
<reference evidence="1" key="2">
    <citation type="journal article" date="2015" name="Data Brief">
        <title>Shoot transcriptome of the giant reed, Arundo donax.</title>
        <authorList>
            <person name="Barrero R.A."/>
            <person name="Guerrero F.D."/>
            <person name="Moolhuijzen P."/>
            <person name="Goolsby J.A."/>
            <person name="Tidwell J."/>
            <person name="Bellgard S.E."/>
            <person name="Bellgard M.I."/>
        </authorList>
    </citation>
    <scope>NUCLEOTIDE SEQUENCE</scope>
    <source>
        <tissue evidence="1">Shoot tissue taken approximately 20 cm above the soil surface</tissue>
    </source>
</reference>
<evidence type="ECO:0000313" key="1">
    <source>
        <dbReference type="EMBL" id="JAD30957.1"/>
    </source>
</evidence>
<protein>
    <submittedName>
        <fullName evidence="1">Uncharacterized protein</fullName>
    </submittedName>
</protein>
<organism evidence="1">
    <name type="scientific">Arundo donax</name>
    <name type="common">Giant reed</name>
    <name type="synonym">Donax arundinaceus</name>
    <dbReference type="NCBI Taxonomy" id="35708"/>
    <lineage>
        <taxon>Eukaryota</taxon>
        <taxon>Viridiplantae</taxon>
        <taxon>Streptophyta</taxon>
        <taxon>Embryophyta</taxon>
        <taxon>Tracheophyta</taxon>
        <taxon>Spermatophyta</taxon>
        <taxon>Magnoliopsida</taxon>
        <taxon>Liliopsida</taxon>
        <taxon>Poales</taxon>
        <taxon>Poaceae</taxon>
        <taxon>PACMAD clade</taxon>
        <taxon>Arundinoideae</taxon>
        <taxon>Arundineae</taxon>
        <taxon>Arundo</taxon>
    </lineage>
</organism>
<sequence>MQTIVAHCWKYKLNIPSITAYKKTISY</sequence>
<proteinExistence type="predicted"/>
<dbReference type="EMBL" id="GBRH01266938">
    <property type="protein sequence ID" value="JAD30957.1"/>
    <property type="molecule type" value="Transcribed_RNA"/>
</dbReference>
<reference evidence="1" key="1">
    <citation type="submission" date="2014-09" db="EMBL/GenBank/DDBJ databases">
        <authorList>
            <person name="Magalhaes I.L.F."/>
            <person name="Oliveira U."/>
            <person name="Santos F.R."/>
            <person name="Vidigal T.H.D.A."/>
            <person name="Brescovit A.D."/>
            <person name="Santos A.J."/>
        </authorList>
    </citation>
    <scope>NUCLEOTIDE SEQUENCE</scope>
    <source>
        <tissue evidence="1">Shoot tissue taken approximately 20 cm above the soil surface</tissue>
    </source>
</reference>
<accession>A0A0A8Z7X5</accession>